<protein>
    <recommendedName>
        <fullName evidence="1">Ig-like domain-containing protein</fullName>
    </recommendedName>
</protein>
<dbReference type="Gene3D" id="2.60.40.10">
    <property type="entry name" value="Immunoglobulins"/>
    <property type="match status" value="1"/>
</dbReference>
<proteinExistence type="predicted"/>
<reference evidence="2 3" key="1">
    <citation type="journal article" date="2010" name="Int. J. Syst. Evol. Microbiol.">
        <title>Sphingopyxis bauzanensis sp. nov., a psychrophilic bacterium isolated from soil.</title>
        <authorList>
            <person name="Zhang D.C."/>
            <person name="Liu H.C."/>
            <person name="Xin Y.H."/>
            <person name="Zhou Y.G."/>
            <person name="Schinner F."/>
            <person name="Margesin R."/>
        </authorList>
    </citation>
    <scope>NUCLEOTIDE SEQUENCE [LARGE SCALE GENOMIC DNA]</scope>
    <source>
        <strain evidence="2 3">DSM 22271</strain>
    </source>
</reference>
<evidence type="ECO:0000313" key="2">
    <source>
        <dbReference type="EMBL" id="OWQ95720.1"/>
    </source>
</evidence>
<organism evidence="2 3">
    <name type="scientific">Sphingopyxis bauzanensis</name>
    <dbReference type="NCBI Taxonomy" id="651663"/>
    <lineage>
        <taxon>Bacteria</taxon>
        <taxon>Pseudomonadati</taxon>
        <taxon>Pseudomonadota</taxon>
        <taxon>Alphaproteobacteria</taxon>
        <taxon>Sphingomonadales</taxon>
        <taxon>Sphingomonadaceae</taxon>
        <taxon>Sphingopyxis</taxon>
    </lineage>
</organism>
<evidence type="ECO:0000259" key="1">
    <source>
        <dbReference type="PROSITE" id="PS50835"/>
    </source>
</evidence>
<feature type="domain" description="Ig-like" evidence="1">
    <location>
        <begin position="47"/>
        <end position="142"/>
    </location>
</feature>
<dbReference type="InterPro" id="IPR007110">
    <property type="entry name" value="Ig-like_dom"/>
</dbReference>
<accession>A0A246JRS9</accession>
<dbReference type="PROSITE" id="PS50835">
    <property type="entry name" value="IG_LIKE"/>
    <property type="match status" value="1"/>
</dbReference>
<comment type="caution">
    <text evidence="2">The sequence shown here is derived from an EMBL/GenBank/DDBJ whole genome shotgun (WGS) entry which is preliminary data.</text>
</comment>
<dbReference type="RefSeq" id="WP_088441821.1">
    <property type="nucleotide sequence ID" value="NZ_BMMC01000002.1"/>
</dbReference>
<keyword evidence="3" id="KW-1185">Reference proteome</keyword>
<name>A0A246JRS9_9SPHN</name>
<sequence>MPLKVIVGSETKDVEAVRVYPATTAKRVTRIEAWNGSAWKLVQSFAPPISLSVSPQSSDASVNSASVAAVVTSNVTATVVGGTAPYTYAWVQTSGPAASIYSPTSATTKFAMGLGPGSSEDAQFTCTVTDSNGQTAAAIAFATFSNTSGA</sequence>
<dbReference type="Proteomes" id="UP000197361">
    <property type="component" value="Unassembled WGS sequence"/>
</dbReference>
<gene>
    <name evidence="2" type="ORF">CDQ92_13120</name>
</gene>
<dbReference type="AlphaFoldDB" id="A0A246JRS9"/>
<dbReference type="InterPro" id="IPR013783">
    <property type="entry name" value="Ig-like_fold"/>
</dbReference>
<evidence type="ECO:0000313" key="3">
    <source>
        <dbReference type="Proteomes" id="UP000197361"/>
    </source>
</evidence>
<dbReference type="EMBL" id="NISK01000003">
    <property type="protein sequence ID" value="OWQ95720.1"/>
    <property type="molecule type" value="Genomic_DNA"/>
</dbReference>